<feature type="transmembrane region" description="Helical" evidence="1">
    <location>
        <begin position="21"/>
        <end position="42"/>
    </location>
</feature>
<dbReference type="AlphaFoldDB" id="A0AB35U3K7"/>
<evidence type="ECO:0000313" key="2">
    <source>
        <dbReference type="EMBL" id="MDX8420103.1"/>
    </source>
</evidence>
<reference evidence="2 3" key="1">
    <citation type="submission" date="2022-03" db="EMBL/GenBank/DDBJ databases">
        <title>Novel taxa within the pig intestine.</title>
        <authorList>
            <person name="Wylensek D."/>
            <person name="Bishof K."/>
            <person name="Afrizal A."/>
            <person name="Clavel T."/>
        </authorList>
    </citation>
    <scope>NUCLEOTIDE SEQUENCE [LARGE SCALE GENOMIC DNA]</scope>
    <source>
        <strain evidence="2 3">CLA-KB-P133</strain>
    </source>
</reference>
<evidence type="ECO:0000313" key="3">
    <source>
        <dbReference type="Proteomes" id="UP001286174"/>
    </source>
</evidence>
<feature type="transmembrane region" description="Helical" evidence="1">
    <location>
        <begin position="48"/>
        <end position="65"/>
    </location>
</feature>
<keyword evidence="1" id="KW-0472">Membrane</keyword>
<comment type="caution">
    <text evidence="2">The sequence shown here is derived from an EMBL/GenBank/DDBJ whole genome shotgun (WGS) entry which is preliminary data.</text>
</comment>
<keyword evidence="1" id="KW-1133">Transmembrane helix</keyword>
<dbReference type="EMBL" id="JALBUR010000022">
    <property type="protein sequence ID" value="MDX8420103.1"/>
    <property type="molecule type" value="Genomic_DNA"/>
</dbReference>
<protein>
    <submittedName>
        <fullName evidence="2">Uncharacterized protein</fullName>
    </submittedName>
</protein>
<accession>A0AB35U3K7</accession>
<organism evidence="2 3">
    <name type="scientific">Grylomicrobium aquisgranensis</name>
    <dbReference type="NCBI Taxonomy" id="2926318"/>
    <lineage>
        <taxon>Bacteria</taxon>
        <taxon>Bacillati</taxon>
        <taxon>Bacillota</taxon>
        <taxon>Erysipelotrichia</taxon>
        <taxon>Erysipelotrichales</taxon>
        <taxon>Erysipelotrichaceae</taxon>
        <taxon>Grylomicrobium</taxon>
    </lineage>
</organism>
<dbReference type="Proteomes" id="UP001286174">
    <property type="component" value="Unassembled WGS sequence"/>
</dbReference>
<sequence length="83" mass="9749">MKQPKPSRELARTRRRYFFSMMITCIIIFAIGVLIITAFDVLFGLNPWLRLALYILNFIAADIITRKMGNTGFLRRFIDAIHR</sequence>
<proteinExistence type="predicted"/>
<gene>
    <name evidence="2" type="ORF">MOZ60_08360</name>
</gene>
<keyword evidence="1" id="KW-0812">Transmembrane</keyword>
<name>A0AB35U3K7_9FIRM</name>
<keyword evidence="3" id="KW-1185">Reference proteome</keyword>
<evidence type="ECO:0000256" key="1">
    <source>
        <dbReference type="SAM" id="Phobius"/>
    </source>
</evidence>
<dbReference type="RefSeq" id="WP_277634912.1">
    <property type="nucleotide sequence ID" value="NZ_JALBUR010000022.1"/>
</dbReference>